<name>A0ACB9SK17_9MYRT</name>
<accession>A0ACB9SK17</accession>
<proteinExistence type="predicted"/>
<evidence type="ECO:0000313" key="2">
    <source>
        <dbReference type="Proteomes" id="UP001057402"/>
    </source>
</evidence>
<keyword evidence="2" id="KW-1185">Reference proteome</keyword>
<dbReference type="EMBL" id="CM042880">
    <property type="protein sequence ID" value="KAI4390169.1"/>
    <property type="molecule type" value="Genomic_DNA"/>
</dbReference>
<sequence length="208" mass="22234">MCPCDLRHVPCLSQGSHQHATGHPLERAYADHVLCPVHANLRESHRVSGIPVDLGVLLHHGQRERQEAVNGRDHSHGTGQTYGYVPGRIPGLLGHGSHHVEAGIGPVHDGRSSENTPGAVREEGDQIGGVGMGKPHHQDEHDHHGAEHGSNPIQSGSMPSPGDGYAVRYQQNYEGERVQQVKALAQTPDLNPQEIGVVIDHAGEIGGP</sequence>
<evidence type="ECO:0000313" key="1">
    <source>
        <dbReference type="EMBL" id="KAI4390169.1"/>
    </source>
</evidence>
<dbReference type="Proteomes" id="UP001057402">
    <property type="component" value="Chromosome 1"/>
</dbReference>
<reference evidence="2" key="1">
    <citation type="journal article" date="2023" name="Front. Plant Sci.">
        <title>Chromosomal-level genome assembly of Melastoma candidum provides insights into trichome evolution.</title>
        <authorList>
            <person name="Zhong Y."/>
            <person name="Wu W."/>
            <person name="Sun C."/>
            <person name="Zou P."/>
            <person name="Liu Y."/>
            <person name="Dai S."/>
            <person name="Zhou R."/>
        </authorList>
    </citation>
    <scope>NUCLEOTIDE SEQUENCE [LARGE SCALE GENOMIC DNA]</scope>
</reference>
<organism evidence="1 2">
    <name type="scientific">Melastoma candidum</name>
    <dbReference type="NCBI Taxonomy" id="119954"/>
    <lineage>
        <taxon>Eukaryota</taxon>
        <taxon>Viridiplantae</taxon>
        <taxon>Streptophyta</taxon>
        <taxon>Embryophyta</taxon>
        <taxon>Tracheophyta</taxon>
        <taxon>Spermatophyta</taxon>
        <taxon>Magnoliopsida</taxon>
        <taxon>eudicotyledons</taxon>
        <taxon>Gunneridae</taxon>
        <taxon>Pentapetalae</taxon>
        <taxon>rosids</taxon>
        <taxon>malvids</taxon>
        <taxon>Myrtales</taxon>
        <taxon>Melastomataceae</taxon>
        <taxon>Melastomatoideae</taxon>
        <taxon>Melastomateae</taxon>
        <taxon>Melastoma</taxon>
    </lineage>
</organism>
<comment type="caution">
    <text evidence="1">The sequence shown here is derived from an EMBL/GenBank/DDBJ whole genome shotgun (WGS) entry which is preliminary data.</text>
</comment>
<protein>
    <submittedName>
        <fullName evidence="1">Uncharacterized protein</fullName>
    </submittedName>
</protein>
<gene>
    <name evidence="1" type="ORF">MLD38_002308</name>
</gene>